<dbReference type="EMBL" id="JABXXR010000175">
    <property type="protein sequence ID" value="NVN41734.1"/>
    <property type="molecule type" value="Genomic_DNA"/>
</dbReference>
<evidence type="ECO:0000256" key="1">
    <source>
        <dbReference type="SAM" id="Phobius"/>
    </source>
</evidence>
<evidence type="ECO:0000313" key="3">
    <source>
        <dbReference type="Proteomes" id="UP000585665"/>
    </source>
</evidence>
<reference evidence="2 3" key="1">
    <citation type="submission" date="2020-06" db="EMBL/GenBank/DDBJ databases">
        <title>Description of novel acetic acid bacteria.</title>
        <authorList>
            <person name="Sombolestani A."/>
        </authorList>
    </citation>
    <scope>NUCLEOTIDE SEQUENCE [LARGE SCALE GENOMIC DNA]</scope>
    <source>
        <strain evidence="2 3">LMG 27010</strain>
    </source>
</reference>
<comment type="caution">
    <text evidence="2">The sequence shown here is derived from an EMBL/GenBank/DDBJ whole genome shotgun (WGS) entry which is preliminary data.</text>
</comment>
<dbReference type="Proteomes" id="UP000585665">
    <property type="component" value="Unassembled WGS sequence"/>
</dbReference>
<keyword evidence="1" id="KW-1133">Transmembrane helix</keyword>
<feature type="transmembrane region" description="Helical" evidence="1">
    <location>
        <begin position="45"/>
        <end position="70"/>
    </location>
</feature>
<evidence type="ECO:0000313" key="2">
    <source>
        <dbReference type="EMBL" id="NVN41734.1"/>
    </source>
</evidence>
<proteinExistence type="predicted"/>
<feature type="transmembrane region" description="Helical" evidence="1">
    <location>
        <begin position="6"/>
        <end position="33"/>
    </location>
</feature>
<organism evidence="2 3">
    <name type="scientific">Ameyamaea chiangmaiensis</name>
    <dbReference type="NCBI Taxonomy" id="442969"/>
    <lineage>
        <taxon>Bacteria</taxon>
        <taxon>Pseudomonadati</taxon>
        <taxon>Pseudomonadota</taxon>
        <taxon>Alphaproteobacteria</taxon>
        <taxon>Acetobacterales</taxon>
        <taxon>Acetobacteraceae</taxon>
        <taxon>Ameyamaea</taxon>
    </lineage>
</organism>
<keyword evidence="1" id="KW-0812">Transmembrane</keyword>
<dbReference type="RefSeq" id="WP_176614610.1">
    <property type="nucleotide sequence ID" value="NZ_JABXXR010000175.1"/>
</dbReference>
<keyword evidence="1" id="KW-0472">Membrane</keyword>
<sequence>MSREFVIPAVMLVVSLCAFLPSLLGLAGAALAWDDPTIKAISWTGLLRIVLSIALMGLPICVAGNIALTIAALRGYRPVNALTWVSFIPTLLVVGGIGYLFLDDTLDERRTRQVERSYDAIVAAPQMAKFHAVTQDLSPYLRLDLARRAQQRLTEHGIAPPATVDELYTEEYRVMVGQRDAFRRGETSKAEYQQQQGIASQEFLEMSVTLGKPRTIPEAKFLEITE</sequence>
<gene>
    <name evidence="2" type="ORF">HUK82_14360</name>
</gene>
<accession>A0A850PC85</accession>
<protein>
    <submittedName>
        <fullName evidence="2">Uncharacterized protein</fullName>
    </submittedName>
</protein>
<dbReference type="AlphaFoldDB" id="A0A850PC85"/>
<name>A0A850PC85_9PROT</name>
<keyword evidence="3" id="KW-1185">Reference proteome</keyword>
<feature type="transmembrane region" description="Helical" evidence="1">
    <location>
        <begin position="82"/>
        <end position="102"/>
    </location>
</feature>